<dbReference type="Proteomes" id="UP000293671">
    <property type="component" value="Unassembled WGS sequence"/>
</dbReference>
<evidence type="ECO:0000259" key="8">
    <source>
        <dbReference type="Pfam" id="PF01850"/>
    </source>
</evidence>
<evidence type="ECO:0000256" key="6">
    <source>
        <dbReference type="ARBA" id="ARBA00022842"/>
    </source>
</evidence>
<evidence type="ECO:0000256" key="3">
    <source>
        <dbReference type="ARBA" id="ARBA00022722"/>
    </source>
</evidence>
<gene>
    <name evidence="9" type="ORF">EV670_2486</name>
</gene>
<feature type="domain" description="PIN" evidence="8">
    <location>
        <begin position="3"/>
        <end position="129"/>
    </location>
</feature>
<sequence length="143" mass="15255">MIAIDTSVLVDLLGDDARADAAEAALREALAHGPVVACDVVVSEVVAGLGHGSQMIDTLEEAGIGFSALEFRSAVRAGEMQRRYKERVRASSATGRSAPLQRSVPDFLIGAHALLQCQALITRDDGFFRDYFKGLKVIIPKAS</sequence>
<keyword evidence="2" id="KW-1277">Toxin-antitoxin system</keyword>
<proteinExistence type="inferred from homology"/>
<keyword evidence="3" id="KW-0540">Nuclease</keyword>
<protein>
    <recommendedName>
        <fullName evidence="8">PIN domain-containing protein</fullName>
    </recommendedName>
</protein>
<dbReference type="InterPro" id="IPR002716">
    <property type="entry name" value="PIN_dom"/>
</dbReference>
<evidence type="ECO:0000256" key="7">
    <source>
        <dbReference type="ARBA" id="ARBA00038093"/>
    </source>
</evidence>
<dbReference type="GO" id="GO:0016787">
    <property type="term" value="F:hydrolase activity"/>
    <property type="evidence" value="ECO:0007669"/>
    <property type="project" value="UniProtKB-KW"/>
</dbReference>
<keyword evidence="5" id="KW-0378">Hydrolase</keyword>
<evidence type="ECO:0000313" key="10">
    <source>
        <dbReference type="Proteomes" id="UP000293671"/>
    </source>
</evidence>
<dbReference type="Pfam" id="PF01850">
    <property type="entry name" value="PIN"/>
    <property type="match status" value="1"/>
</dbReference>
<reference evidence="9 10" key="1">
    <citation type="submission" date="2019-02" db="EMBL/GenBank/DDBJ databases">
        <title>Genomic Encyclopedia of Type Strains, Phase IV (KMG-IV): sequencing the most valuable type-strain genomes for metagenomic binning, comparative biology and taxonomic classification.</title>
        <authorList>
            <person name="Goeker M."/>
        </authorList>
    </citation>
    <scope>NUCLEOTIDE SEQUENCE [LARGE SCALE GENOMIC DNA]</scope>
    <source>
        <strain evidence="9 10">DSM 19570</strain>
    </source>
</reference>
<evidence type="ECO:0000256" key="2">
    <source>
        <dbReference type="ARBA" id="ARBA00022649"/>
    </source>
</evidence>
<keyword evidence="10" id="KW-1185">Reference proteome</keyword>
<comment type="cofactor">
    <cofactor evidence="1">
        <name>Mg(2+)</name>
        <dbReference type="ChEBI" id="CHEBI:18420"/>
    </cofactor>
</comment>
<dbReference type="PANTHER" id="PTHR33653">
    <property type="entry name" value="RIBONUCLEASE VAPC2"/>
    <property type="match status" value="1"/>
</dbReference>
<evidence type="ECO:0000256" key="4">
    <source>
        <dbReference type="ARBA" id="ARBA00022723"/>
    </source>
</evidence>
<dbReference type="EMBL" id="SHKP01000006">
    <property type="protein sequence ID" value="RZT98080.1"/>
    <property type="molecule type" value="Genomic_DNA"/>
</dbReference>
<dbReference type="RefSeq" id="WP_130432500.1">
    <property type="nucleotide sequence ID" value="NZ_SHKP01000006.1"/>
</dbReference>
<dbReference type="AlphaFoldDB" id="A0A4Q7VNV9"/>
<dbReference type="GO" id="GO:0004518">
    <property type="term" value="F:nuclease activity"/>
    <property type="evidence" value="ECO:0007669"/>
    <property type="project" value="UniProtKB-KW"/>
</dbReference>
<dbReference type="OrthoDB" id="9800524at2"/>
<dbReference type="InterPro" id="IPR029060">
    <property type="entry name" value="PIN-like_dom_sf"/>
</dbReference>
<name>A0A4Q7VNV9_9BURK</name>
<organism evidence="9 10">
    <name type="scientific">Rivibacter subsaxonicus</name>
    <dbReference type="NCBI Taxonomy" id="457575"/>
    <lineage>
        <taxon>Bacteria</taxon>
        <taxon>Pseudomonadati</taxon>
        <taxon>Pseudomonadota</taxon>
        <taxon>Betaproteobacteria</taxon>
        <taxon>Burkholderiales</taxon>
        <taxon>Rivibacter</taxon>
    </lineage>
</organism>
<dbReference type="CDD" id="cd09854">
    <property type="entry name" value="PIN_VapC-like"/>
    <property type="match status" value="1"/>
</dbReference>
<dbReference type="Gene3D" id="3.40.50.1010">
    <property type="entry name" value="5'-nuclease"/>
    <property type="match status" value="1"/>
</dbReference>
<comment type="similarity">
    <text evidence="7">Belongs to the PINc/VapC protein family.</text>
</comment>
<dbReference type="SUPFAM" id="SSF88723">
    <property type="entry name" value="PIN domain-like"/>
    <property type="match status" value="1"/>
</dbReference>
<keyword evidence="4" id="KW-0479">Metal-binding</keyword>
<evidence type="ECO:0000256" key="1">
    <source>
        <dbReference type="ARBA" id="ARBA00001946"/>
    </source>
</evidence>
<dbReference type="InterPro" id="IPR050556">
    <property type="entry name" value="Type_II_TA_system_RNase"/>
</dbReference>
<dbReference type="PANTHER" id="PTHR33653:SF1">
    <property type="entry name" value="RIBONUCLEASE VAPC2"/>
    <property type="match status" value="1"/>
</dbReference>
<keyword evidence="6" id="KW-0460">Magnesium</keyword>
<evidence type="ECO:0000313" key="9">
    <source>
        <dbReference type="EMBL" id="RZT98080.1"/>
    </source>
</evidence>
<dbReference type="GO" id="GO:0046872">
    <property type="term" value="F:metal ion binding"/>
    <property type="evidence" value="ECO:0007669"/>
    <property type="project" value="UniProtKB-KW"/>
</dbReference>
<accession>A0A4Q7VNV9</accession>
<evidence type="ECO:0000256" key="5">
    <source>
        <dbReference type="ARBA" id="ARBA00022801"/>
    </source>
</evidence>
<comment type="caution">
    <text evidence="9">The sequence shown here is derived from an EMBL/GenBank/DDBJ whole genome shotgun (WGS) entry which is preliminary data.</text>
</comment>